<comment type="caution">
    <text evidence="1">The sequence shown here is derived from an EMBL/GenBank/DDBJ whole genome shotgun (WGS) entry which is preliminary data.</text>
</comment>
<dbReference type="AlphaFoldDB" id="A0A2K3NKY5"/>
<reference evidence="1 2" key="2">
    <citation type="journal article" date="2017" name="Front. Plant Sci.">
        <title>Gene Classification and Mining of Molecular Markers Useful in Red Clover (Trifolium pratense) Breeding.</title>
        <authorList>
            <person name="Istvanek J."/>
            <person name="Dluhosova J."/>
            <person name="Dluhos P."/>
            <person name="Patkova L."/>
            <person name="Nedelnik J."/>
            <person name="Repkova J."/>
        </authorList>
    </citation>
    <scope>NUCLEOTIDE SEQUENCE [LARGE SCALE GENOMIC DNA]</scope>
    <source>
        <strain evidence="2">cv. Tatra</strain>
        <tissue evidence="1">Young leaves</tissue>
    </source>
</reference>
<organism evidence="1 2">
    <name type="scientific">Trifolium pratense</name>
    <name type="common">Red clover</name>
    <dbReference type="NCBI Taxonomy" id="57577"/>
    <lineage>
        <taxon>Eukaryota</taxon>
        <taxon>Viridiplantae</taxon>
        <taxon>Streptophyta</taxon>
        <taxon>Embryophyta</taxon>
        <taxon>Tracheophyta</taxon>
        <taxon>Spermatophyta</taxon>
        <taxon>Magnoliopsida</taxon>
        <taxon>eudicotyledons</taxon>
        <taxon>Gunneridae</taxon>
        <taxon>Pentapetalae</taxon>
        <taxon>rosids</taxon>
        <taxon>fabids</taxon>
        <taxon>Fabales</taxon>
        <taxon>Fabaceae</taxon>
        <taxon>Papilionoideae</taxon>
        <taxon>50 kb inversion clade</taxon>
        <taxon>NPAAA clade</taxon>
        <taxon>Hologalegina</taxon>
        <taxon>IRL clade</taxon>
        <taxon>Trifolieae</taxon>
        <taxon>Trifolium</taxon>
    </lineage>
</organism>
<proteinExistence type="predicted"/>
<dbReference type="ExpressionAtlas" id="A0A2K3NKY5">
    <property type="expression patterns" value="baseline"/>
</dbReference>
<evidence type="ECO:0000313" key="2">
    <source>
        <dbReference type="Proteomes" id="UP000236291"/>
    </source>
</evidence>
<name>A0A2K3NKY5_TRIPR</name>
<sequence length="235" mass="26040">MASRFSKSTVVTVPNYHDGSTVTAFPLSASAATASAINNDSDFTSVPHHRDSEFAAENSSSTTTTTMAYYLPHTSFFKGLHHDAFELELPKGPSDSDLVSKWRPKDKIAVQSGIAASGIAAVLKTEKQRNPKNKEHKLNHYSKTQYNLTTNQRTKKNIRTQRTEEPKEERTVKVVFACKRRREIGGGVSPQFATAKATPVHWPNVSQLPPHRYSAITRLGGENPLCVSNQFINKD</sequence>
<gene>
    <name evidence="1" type="ORF">L195_g000109</name>
</gene>
<reference evidence="1 2" key="1">
    <citation type="journal article" date="2014" name="Am. J. Bot.">
        <title>Genome assembly and annotation for red clover (Trifolium pratense; Fabaceae).</title>
        <authorList>
            <person name="Istvanek J."/>
            <person name="Jaros M."/>
            <person name="Krenek A."/>
            <person name="Repkova J."/>
        </authorList>
    </citation>
    <scope>NUCLEOTIDE SEQUENCE [LARGE SCALE GENOMIC DNA]</scope>
    <source>
        <strain evidence="2">cv. Tatra</strain>
        <tissue evidence="1">Young leaves</tissue>
    </source>
</reference>
<dbReference type="Proteomes" id="UP000236291">
    <property type="component" value="Unassembled WGS sequence"/>
</dbReference>
<evidence type="ECO:0000313" key="1">
    <source>
        <dbReference type="EMBL" id="PNY03701.1"/>
    </source>
</evidence>
<dbReference type="STRING" id="57577.A0A2K3NKY5"/>
<dbReference type="EMBL" id="ASHM01000033">
    <property type="protein sequence ID" value="PNY03701.1"/>
    <property type="molecule type" value="Genomic_DNA"/>
</dbReference>
<accession>A0A2K3NKY5</accession>
<protein>
    <submittedName>
        <fullName evidence="1">Regulatory-associated protein of TOR</fullName>
    </submittedName>
</protein>